<dbReference type="PANTHER" id="PTHR43472">
    <property type="entry name" value="PHOSPHORIBOSYLAMINE--GLYCINE LIGASE"/>
    <property type="match status" value="1"/>
</dbReference>
<evidence type="ECO:0000256" key="9">
    <source>
        <dbReference type="ARBA" id="ARBA00022840"/>
    </source>
</evidence>
<dbReference type="InterPro" id="IPR011761">
    <property type="entry name" value="ATP-grasp"/>
</dbReference>
<name>A0A2M7T903_9ACTN</name>
<dbReference type="InterPro" id="IPR020562">
    <property type="entry name" value="PRibGlycinamide_synth_N"/>
</dbReference>
<dbReference type="Gene3D" id="3.30.470.20">
    <property type="entry name" value="ATP-grasp fold, B domain"/>
    <property type="match status" value="1"/>
</dbReference>
<evidence type="ECO:0000256" key="8">
    <source>
        <dbReference type="ARBA" id="ARBA00022755"/>
    </source>
</evidence>
<dbReference type="AlphaFoldDB" id="A0A2M7T903"/>
<dbReference type="SUPFAM" id="SSF52440">
    <property type="entry name" value="PreATP-grasp domain"/>
    <property type="match status" value="1"/>
</dbReference>
<dbReference type="GO" id="GO:0005524">
    <property type="term" value="F:ATP binding"/>
    <property type="evidence" value="ECO:0007669"/>
    <property type="project" value="UniProtKB-UniRule"/>
</dbReference>
<evidence type="ECO:0000256" key="13">
    <source>
        <dbReference type="ARBA" id="ARBA00042864"/>
    </source>
</evidence>
<dbReference type="NCBIfam" id="TIGR00877">
    <property type="entry name" value="purD"/>
    <property type="match status" value="1"/>
</dbReference>
<dbReference type="FunFam" id="3.30.470.20:FF:000018">
    <property type="entry name" value="Trifunctional purine biosynthetic protein adenosine-3"/>
    <property type="match status" value="1"/>
</dbReference>
<evidence type="ECO:0000256" key="4">
    <source>
        <dbReference type="ARBA" id="ARBA00013255"/>
    </source>
</evidence>
<dbReference type="Gene3D" id="3.40.50.20">
    <property type="match status" value="1"/>
</dbReference>
<dbReference type="Gene3D" id="3.30.1490.20">
    <property type="entry name" value="ATP-grasp fold, A domain"/>
    <property type="match status" value="1"/>
</dbReference>
<protein>
    <recommendedName>
        <fullName evidence="4 14">Phosphoribosylamine--glycine ligase</fullName>
        <ecNumber evidence="4 14">6.3.4.13</ecNumber>
    </recommendedName>
    <alternativeName>
        <fullName evidence="14">GARS</fullName>
    </alternativeName>
    <alternativeName>
        <fullName evidence="12 14">Glycinamide ribonucleotide synthetase</fullName>
    </alternativeName>
    <alternativeName>
        <fullName evidence="13 14">Phosphoribosylglycinamide synthetase</fullName>
    </alternativeName>
</protein>
<organism evidence="17 18">
    <name type="scientific">Candidatus Aquicultor secundus</name>
    <dbReference type="NCBI Taxonomy" id="1973895"/>
    <lineage>
        <taxon>Bacteria</taxon>
        <taxon>Bacillati</taxon>
        <taxon>Actinomycetota</taxon>
        <taxon>Candidatus Aquicultoria</taxon>
        <taxon>Candidatus Aquicultorales</taxon>
        <taxon>Candidatus Aquicultoraceae</taxon>
        <taxon>Candidatus Aquicultor</taxon>
    </lineage>
</organism>
<dbReference type="SUPFAM" id="SSF51246">
    <property type="entry name" value="Rudiment single hybrid motif"/>
    <property type="match status" value="1"/>
</dbReference>
<dbReference type="SMART" id="SM01209">
    <property type="entry name" value="GARS_A"/>
    <property type="match status" value="1"/>
</dbReference>
<dbReference type="InterPro" id="IPR013815">
    <property type="entry name" value="ATP_grasp_subdomain_1"/>
</dbReference>
<dbReference type="UniPathway" id="UPA00074">
    <property type="reaction ID" value="UER00125"/>
</dbReference>
<comment type="cofactor">
    <cofactor evidence="2">
        <name>Mg(2+)</name>
        <dbReference type="ChEBI" id="CHEBI:18420"/>
    </cofactor>
</comment>
<dbReference type="GO" id="GO:0009113">
    <property type="term" value="P:purine nucleobase biosynthetic process"/>
    <property type="evidence" value="ECO:0007669"/>
    <property type="project" value="InterPro"/>
</dbReference>
<dbReference type="InterPro" id="IPR037123">
    <property type="entry name" value="PRibGlycinamide_synth_C_sf"/>
</dbReference>
<evidence type="ECO:0000256" key="5">
    <source>
        <dbReference type="ARBA" id="ARBA00022598"/>
    </source>
</evidence>
<dbReference type="InterPro" id="IPR020559">
    <property type="entry name" value="PRibGlycinamide_synth_CS"/>
</dbReference>
<comment type="caution">
    <text evidence="17">The sequence shown here is derived from an EMBL/GenBank/DDBJ whole genome shotgun (WGS) entry which is preliminary data.</text>
</comment>
<dbReference type="SUPFAM" id="SSF56059">
    <property type="entry name" value="Glutathione synthetase ATP-binding domain-like"/>
    <property type="match status" value="1"/>
</dbReference>
<feature type="domain" description="ATP-grasp" evidence="16">
    <location>
        <begin position="107"/>
        <end position="313"/>
    </location>
</feature>
<keyword evidence="9 15" id="KW-0067">ATP-binding</keyword>
<dbReference type="GO" id="GO:0006189">
    <property type="term" value="P:'de novo' IMP biosynthetic process"/>
    <property type="evidence" value="ECO:0007669"/>
    <property type="project" value="UniProtKB-UniRule"/>
</dbReference>
<dbReference type="InterPro" id="IPR020560">
    <property type="entry name" value="PRibGlycinamide_synth_C-dom"/>
</dbReference>
<dbReference type="PROSITE" id="PS00184">
    <property type="entry name" value="GARS"/>
    <property type="match status" value="1"/>
</dbReference>
<sequence>MKILVIGSGGREHALVWKIQQSPKVEKIYCIPGNGGIAQLAECVALDPTDVEALANFAQDKSIDLTVVGPEAPLVAGIADVFAKKGLKVFGPSARAAELEGSKSFAKNIMNKYGIPTGEANLFDNYGDAAAFLERLKAPYVIKADGLAAGKGVFIAKDKDEAKAALKSCLVEEQFGMAGKLVLIEEYLEGPELSVLAFSDGKDVIPMVPAQDYKRAYDNDEGLNTGGMGSYSPVSIVTSELYGQIVETVLKPTIEGLASEGIEYRGVLYAGIMLTKDGPRVLEFNVRFGDPETQAILPRLTSDIIEPMLAVANGDLSGVNLAWTDDVCITVVLASGGYPGDYSTGYPIKGLDEAGTVEGVTVFHAGTKVKDGRIVTAGGRVLNVSALGKDFEEARRKAYEAVGKIHFDNMHFRNDIALRAL</sequence>
<comment type="cofactor">
    <cofactor evidence="1">
        <name>Mn(2+)</name>
        <dbReference type="ChEBI" id="CHEBI:29035"/>
    </cofactor>
</comment>
<evidence type="ECO:0000256" key="10">
    <source>
        <dbReference type="ARBA" id="ARBA00023211"/>
    </source>
</evidence>
<dbReference type="EC" id="6.3.4.13" evidence="4 14"/>
<evidence type="ECO:0000313" key="18">
    <source>
        <dbReference type="Proteomes" id="UP000230956"/>
    </source>
</evidence>
<dbReference type="GO" id="GO:0004637">
    <property type="term" value="F:phosphoribosylamine-glycine ligase activity"/>
    <property type="evidence" value="ECO:0007669"/>
    <property type="project" value="UniProtKB-UniRule"/>
</dbReference>
<dbReference type="HAMAP" id="MF_00138">
    <property type="entry name" value="GARS"/>
    <property type="match status" value="1"/>
</dbReference>
<dbReference type="EMBL" id="PFNG01000086">
    <property type="protein sequence ID" value="PIZ40546.1"/>
    <property type="molecule type" value="Genomic_DNA"/>
</dbReference>
<evidence type="ECO:0000256" key="1">
    <source>
        <dbReference type="ARBA" id="ARBA00001936"/>
    </source>
</evidence>
<evidence type="ECO:0000256" key="3">
    <source>
        <dbReference type="ARBA" id="ARBA00005174"/>
    </source>
</evidence>
<dbReference type="Pfam" id="PF02843">
    <property type="entry name" value="GARS_C"/>
    <property type="match status" value="1"/>
</dbReference>
<dbReference type="InterPro" id="IPR020561">
    <property type="entry name" value="PRibGlycinamid_synth_ATP-grasp"/>
</dbReference>
<evidence type="ECO:0000256" key="7">
    <source>
        <dbReference type="ARBA" id="ARBA00022741"/>
    </source>
</evidence>
<dbReference type="RefSeq" id="WP_286678128.1">
    <property type="nucleotide sequence ID" value="NZ_MNXI01000061.1"/>
</dbReference>
<reference evidence="18" key="1">
    <citation type="submission" date="2017-09" db="EMBL/GenBank/DDBJ databases">
        <title>Depth-based differentiation of microbial function through sediment-hosted aquifers and enrichment of novel symbionts in the deep terrestrial subsurface.</title>
        <authorList>
            <person name="Probst A.J."/>
            <person name="Ladd B."/>
            <person name="Jarett J.K."/>
            <person name="Geller-Mcgrath D.E."/>
            <person name="Sieber C.M.K."/>
            <person name="Emerson J.B."/>
            <person name="Anantharaman K."/>
            <person name="Thomas B.C."/>
            <person name="Malmstrom R."/>
            <person name="Stieglmeier M."/>
            <person name="Klingl A."/>
            <person name="Woyke T."/>
            <person name="Ryan C.M."/>
            <person name="Banfield J.F."/>
        </authorList>
    </citation>
    <scope>NUCLEOTIDE SEQUENCE [LARGE SCALE GENOMIC DNA]</scope>
</reference>
<evidence type="ECO:0000256" key="2">
    <source>
        <dbReference type="ARBA" id="ARBA00001946"/>
    </source>
</evidence>
<dbReference type="GO" id="GO:0046872">
    <property type="term" value="F:metal ion binding"/>
    <property type="evidence" value="ECO:0007669"/>
    <property type="project" value="UniProtKB-KW"/>
</dbReference>
<comment type="catalytic activity">
    <reaction evidence="14">
        <text>5-phospho-beta-D-ribosylamine + glycine + ATP = N(1)-(5-phospho-beta-D-ribosyl)glycinamide + ADP + phosphate + H(+)</text>
        <dbReference type="Rhea" id="RHEA:17453"/>
        <dbReference type="ChEBI" id="CHEBI:15378"/>
        <dbReference type="ChEBI" id="CHEBI:30616"/>
        <dbReference type="ChEBI" id="CHEBI:43474"/>
        <dbReference type="ChEBI" id="CHEBI:57305"/>
        <dbReference type="ChEBI" id="CHEBI:58681"/>
        <dbReference type="ChEBI" id="CHEBI:143788"/>
        <dbReference type="ChEBI" id="CHEBI:456216"/>
        <dbReference type="EC" id="6.3.4.13"/>
    </reaction>
</comment>
<evidence type="ECO:0000256" key="15">
    <source>
        <dbReference type="PROSITE-ProRule" id="PRU00409"/>
    </source>
</evidence>
<dbReference type="FunFam" id="3.90.600.10:FF:000001">
    <property type="entry name" value="Trifunctional purine biosynthetic protein adenosine-3"/>
    <property type="match status" value="1"/>
</dbReference>
<evidence type="ECO:0000256" key="6">
    <source>
        <dbReference type="ARBA" id="ARBA00022723"/>
    </source>
</evidence>
<keyword evidence="5 14" id="KW-0436">Ligase</keyword>
<keyword evidence="10" id="KW-0464">Manganese</keyword>
<proteinExistence type="inferred from homology"/>
<dbReference type="PANTHER" id="PTHR43472:SF1">
    <property type="entry name" value="PHOSPHORIBOSYLAMINE--GLYCINE LIGASE, CHLOROPLASTIC"/>
    <property type="match status" value="1"/>
</dbReference>
<dbReference type="Proteomes" id="UP000230956">
    <property type="component" value="Unassembled WGS sequence"/>
</dbReference>
<dbReference type="PROSITE" id="PS50975">
    <property type="entry name" value="ATP_GRASP"/>
    <property type="match status" value="1"/>
</dbReference>
<evidence type="ECO:0000259" key="16">
    <source>
        <dbReference type="PROSITE" id="PS50975"/>
    </source>
</evidence>
<evidence type="ECO:0000256" key="11">
    <source>
        <dbReference type="ARBA" id="ARBA00038345"/>
    </source>
</evidence>
<dbReference type="InterPro" id="IPR016185">
    <property type="entry name" value="PreATP-grasp_dom_sf"/>
</dbReference>
<keyword evidence="8 14" id="KW-0658">Purine biosynthesis</keyword>
<dbReference type="Gene3D" id="3.90.600.10">
    <property type="entry name" value="Phosphoribosylglycinamide synthetase, C-terminal domain"/>
    <property type="match status" value="1"/>
</dbReference>
<gene>
    <name evidence="14" type="primary">purD</name>
    <name evidence="17" type="ORF">COY37_03655</name>
</gene>
<evidence type="ECO:0000256" key="14">
    <source>
        <dbReference type="HAMAP-Rule" id="MF_00138"/>
    </source>
</evidence>
<dbReference type="FunFam" id="3.40.50.20:FF:000006">
    <property type="entry name" value="Phosphoribosylamine--glycine ligase, chloroplastic"/>
    <property type="match status" value="1"/>
</dbReference>
<evidence type="ECO:0000313" key="17">
    <source>
        <dbReference type="EMBL" id="PIZ40546.1"/>
    </source>
</evidence>
<dbReference type="InterPro" id="IPR000115">
    <property type="entry name" value="PRibGlycinamide_synth"/>
</dbReference>
<dbReference type="Pfam" id="PF01071">
    <property type="entry name" value="GARS_A"/>
    <property type="match status" value="1"/>
</dbReference>
<dbReference type="Pfam" id="PF02844">
    <property type="entry name" value="GARS_N"/>
    <property type="match status" value="1"/>
</dbReference>
<comment type="similarity">
    <text evidence="11 14">Belongs to the GARS family.</text>
</comment>
<keyword evidence="7 15" id="KW-0547">Nucleotide-binding</keyword>
<evidence type="ECO:0000256" key="12">
    <source>
        <dbReference type="ARBA" id="ARBA00042242"/>
    </source>
</evidence>
<keyword evidence="6" id="KW-0479">Metal-binding</keyword>
<dbReference type="InterPro" id="IPR011054">
    <property type="entry name" value="Rudment_hybrid_motif"/>
</dbReference>
<accession>A0A2M7T903</accession>
<dbReference type="SMART" id="SM01210">
    <property type="entry name" value="GARS_C"/>
    <property type="match status" value="1"/>
</dbReference>
<comment type="pathway">
    <text evidence="3 14">Purine metabolism; IMP biosynthesis via de novo pathway; N(1)-(5-phospho-D-ribosyl)glycinamide from 5-phospho-alpha-D-ribose 1-diphosphate: step 2/2.</text>
</comment>